<feature type="transmembrane region" description="Helical" evidence="1">
    <location>
        <begin position="283"/>
        <end position="301"/>
    </location>
</feature>
<dbReference type="EMBL" id="JAWDHD010000012">
    <property type="protein sequence ID" value="MDU0250244.1"/>
    <property type="molecule type" value="Genomic_DNA"/>
</dbReference>
<protein>
    <submittedName>
        <fullName evidence="3">Glycosyl transferase family protein</fullName>
    </submittedName>
    <submittedName>
        <fullName evidence="4">Glycosyltransferase</fullName>
        <ecNumber evidence="4">2.4.-.-</ecNumber>
    </submittedName>
</protein>
<evidence type="ECO:0000313" key="7">
    <source>
        <dbReference type="Proteomes" id="UP000283833"/>
    </source>
</evidence>
<dbReference type="EMBL" id="CYZI01000003">
    <property type="protein sequence ID" value="CUN91063.1"/>
    <property type="molecule type" value="Genomic_DNA"/>
</dbReference>
<dbReference type="PANTHER" id="PTHR22916">
    <property type="entry name" value="GLYCOSYLTRANSFERASE"/>
    <property type="match status" value="1"/>
</dbReference>
<evidence type="ECO:0000313" key="6">
    <source>
        <dbReference type="Proteomes" id="UP000095333"/>
    </source>
</evidence>
<evidence type="ECO:0000259" key="2">
    <source>
        <dbReference type="Pfam" id="PF00535"/>
    </source>
</evidence>
<reference evidence="5 7" key="2">
    <citation type="submission" date="2018-08" db="EMBL/GenBank/DDBJ databases">
        <title>A genome reference for cultivated species of the human gut microbiota.</title>
        <authorList>
            <person name="Zou Y."/>
            <person name="Xue W."/>
            <person name="Luo G."/>
        </authorList>
    </citation>
    <scope>NUCLEOTIDE SEQUENCE [LARGE SCALE GENOMIC DNA]</scope>
    <source>
        <strain evidence="5 7">AF18-14</strain>
    </source>
</reference>
<evidence type="ECO:0000313" key="4">
    <source>
        <dbReference type="EMBL" id="MDU0250244.1"/>
    </source>
</evidence>
<accession>A0A174AS92</accession>
<dbReference type="PANTHER" id="PTHR22916:SF3">
    <property type="entry name" value="UDP-GLCNAC:BETAGAL BETA-1,3-N-ACETYLGLUCOSAMINYLTRANSFERASE-LIKE PROTEIN 1"/>
    <property type="match status" value="1"/>
</dbReference>
<dbReference type="GeneID" id="5304985"/>
<dbReference type="InterPro" id="IPR029044">
    <property type="entry name" value="Nucleotide-diphossugar_trans"/>
</dbReference>
<dbReference type="EC" id="2.4.-.-" evidence="4"/>
<reference evidence="3 6" key="1">
    <citation type="submission" date="2015-09" db="EMBL/GenBank/DDBJ databases">
        <authorList>
            <consortium name="Pathogen Informatics"/>
        </authorList>
    </citation>
    <scope>NUCLEOTIDE SEQUENCE [LARGE SCALE GENOMIC DNA]</scope>
    <source>
        <strain evidence="3 6">2789STDY5834842</strain>
    </source>
</reference>
<proteinExistence type="predicted"/>
<name>A0A174AS92_PHOVU</name>
<dbReference type="SUPFAM" id="SSF53448">
    <property type="entry name" value="Nucleotide-diphospho-sugar transferases"/>
    <property type="match status" value="1"/>
</dbReference>
<keyword evidence="3" id="KW-0808">Transferase</keyword>
<dbReference type="GO" id="GO:0016758">
    <property type="term" value="F:hexosyltransferase activity"/>
    <property type="evidence" value="ECO:0007669"/>
    <property type="project" value="UniProtKB-ARBA"/>
</dbReference>
<organism evidence="3 6">
    <name type="scientific">Phocaeicola vulgatus</name>
    <name type="common">Bacteroides vulgatus</name>
    <dbReference type="NCBI Taxonomy" id="821"/>
    <lineage>
        <taxon>Bacteria</taxon>
        <taxon>Pseudomonadati</taxon>
        <taxon>Bacteroidota</taxon>
        <taxon>Bacteroidia</taxon>
        <taxon>Bacteroidales</taxon>
        <taxon>Bacteroidaceae</taxon>
        <taxon>Phocaeicola</taxon>
    </lineage>
</organism>
<evidence type="ECO:0000313" key="3">
    <source>
        <dbReference type="EMBL" id="CUN91063.1"/>
    </source>
</evidence>
<dbReference type="AlphaFoldDB" id="A0A174AS92"/>
<gene>
    <name evidence="3" type="primary">kfoC_1</name>
    <name evidence="5" type="ORF">DWX04_04705</name>
    <name evidence="3" type="ORF">ERS852457_01028</name>
    <name evidence="4" type="ORF">RVY68_16520</name>
</gene>
<dbReference type="Proteomes" id="UP001181258">
    <property type="component" value="Unassembled WGS sequence"/>
</dbReference>
<keyword evidence="1" id="KW-0812">Transmembrane</keyword>
<keyword evidence="1" id="KW-0472">Membrane</keyword>
<dbReference type="EMBL" id="QRXI01000004">
    <property type="protein sequence ID" value="RGT96757.1"/>
    <property type="molecule type" value="Genomic_DNA"/>
</dbReference>
<dbReference type="RefSeq" id="WP_005838964.1">
    <property type="nucleotide sequence ID" value="NZ_BAABZK010000001.1"/>
</dbReference>
<dbReference type="Gene3D" id="3.90.550.10">
    <property type="entry name" value="Spore Coat Polysaccharide Biosynthesis Protein SpsA, Chain A"/>
    <property type="match status" value="1"/>
</dbReference>
<dbReference type="Proteomes" id="UP000283833">
    <property type="component" value="Unassembled WGS sequence"/>
</dbReference>
<keyword evidence="1" id="KW-1133">Transmembrane helix</keyword>
<keyword evidence="4" id="KW-0328">Glycosyltransferase</keyword>
<feature type="domain" description="Glycosyltransferase 2-like" evidence="2">
    <location>
        <begin position="9"/>
        <end position="111"/>
    </location>
</feature>
<reference evidence="4" key="3">
    <citation type="submission" date="2023-10" db="EMBL/GenBank/DDBJ databases">
        <title>Genome of potential pathogenic bacteria in Crohn's disease.</title>
        <authorList>
            <person name="Rodriguez-Palacios A."/>
        </authorList>
    </citation>
    <scope>NUCLEOTIDE SEQUENCE</scope>
    <source>
        <strain evidence="4">CavFT-hAR107</strain>
    </source>
</reference>
<dbReference type="Proteomes" id="UP000095333">
    <property type="component" value="Unassembled WGS sequence"/>
</dbReference>
<dbReference type="OMA" id="RQIYSAR"/>
<evidence type="ECO:0000256" key="1">
    <source>
        <dbReference type="SAM" id="Phobius"/>
    </source>
</evidence>
<sequence length="315" mass="37800">MMEDKPLVSIIVNCYNGEKYLRETIDSILNQTYHNYEVIFWDNQSTDSTASIIKSYKNERFNFYYAPKHTTLGEARNLALDKIKGQFLTFLDSDDVWERDFLERAVGVLSIYKNKFSFYYSNYYSWIDGEELVEYNTEKNSGNRTFKDLLSKYMVGMSAAVINVNSMKIDDIKFDFKYQLVEDYDFFLRLIYKNDAYYDARPLMKYRMHSDSLTVTQKAGWGKEFMCLYTDLIYNLLSVDEIQQYSEELKWLKVRSVNADVEYLILHGKKLAVLRMIIQNLRLSFKLLIHFAYVVLPFSLYRRFIYIFRKKRYHY</sequence>
<evidence type="ECO:0000313" key="5">
    <source>
        <dbReference type="EMBL" id="RGT96757.1"/>
    </source>
</evidence>
<dbReference type="Pfam" id="PF00535">
    <property type="entry name" value="Glycos_transf_2"/>
    <property type="match status" value="1"/>
</dbReference>
<dbReference type="InterPro" id="IPR001173">
    <property type="entry name" value="Glyco_trans_2-like"/>
</dbReference>